<accession>A0A7X2Z855</accession>
<dbReference type="EMBL" id="WNZX01000003">
    <property type="protein sequence ID" value="MUG70094.1"/>
    <property type="molecule type" value="Genomic_DNA"/>
</dbReference>
<proteinExistence type="predicted"/>
<comment type="caution">
    <text evidence="2">The sequence shown here is derived from an EMBL/GenBank/DDBJ whole genome shotgun (WGS) entry which is preliminary data.</text>
</comment>
<dbReference type="AlphaFoldDB" id="A0A7X2Z855"/>
<name>A0A7X2Z855_9BACL</name>
<dbReference type="InterPro" id="IPR036237">
    <property type="entry name" value="Xyl_isomerase-like_sf"/>
</dbReference>
<dbReference type="Gene3D" id="3.20.20.150">
    <property type="entry name" value="Divalent-metal-dependent TIM barrel enzymes"/>
    <property type="match status" value="1"/>
</dbReference>
<evidence type="ECO:0000313" key="3">
    <source>
        <dbReference type="Proteomes" id="UP000450917"/>
    </source>
</evidence>
<gene>
    <name evidence="2" type="ORF">GNP93_05310</name>
</gene>
<protein>
    <submittedName>
        <fullName evidence="2">TIM barrel protein</fullName>
    </submittedName>
</protein>
<feature type="domain" description="Xylose isomerase-like TIM barrel" evidence="1">
    <location>
        <begin position="24"/>
        <end position="272"/>
    </location>
</feature>
<dbReference type="SUPFAM" id="SSF51658">
    <property type="entry name" value="Xylose isomerase-like"/>
    <property type="match status" value="1"/>
</dbReference>
<dbReference type="InterPro" id="IPR013022">
    <property type="entry name" value="Xyl_isomerase-like_TIM-brl"/>
</dbReference>
<dbReference type="Pfam" id="PF01261">
    <property type="entry name" value="AP_endonuc_2"/>
    <property type="match status" value="1"/>
</dbReference>
<dbReference type="PANTHER" id="PTHR12110">
    <property type="entry name" value="HYDROXYPYRUVATE ISOMERASE"/>
    <property type="match status" value="1"/>
</dbReference>
<dbReference type="InterPro" id="IPR050312">
    <property type="entry name" value="IolE/XylAMocC-like"/>
</dbReference>
<dbReference type="PANTHER" id="PTHR12110:SF53">
    <property type="entry name" value="BLR5974 PROTEIN"/>
    <property type="match status" value="1"/>
</dbReference>
<keyword evidence="3" id="KW-1185">Reference proteome</keyword>
<dbReference type="RefSeq" id="WP_054795390.1">
    <property type="nucleotide sequence ID" value="NZ_JBDLZV010000001.1"/>
</dbReference>
<organism evidence="2 3">
    <name type="scientific">Paenibacillus validus</name>
    <dbReference type="NCBI Taxonomy" id="44253"/>
    <lineage>
        <taxon>Bacteria</taxon>
        <taxon>Bacillati</taxon>
        <taxon>Bacillota</taxon>
        <taxon>Bacilli</taxon>
        <taxon>Bacillales</taxon>
        <taxon>Paenibacillaceae</taxon>
        <taxon>Paenibacillus</taxon>
    </lineage>
</organism>
<reference evidence="2 3" key="1">
    <citation type="submission" date="2019-11" db="EMBL/GenBank/DDBJ databases">
        <title>Draft genome sequences of five Paenibacillus species of dairy origin.</title>
        <authorList>
            <person name="Olajide A.M."/>
            <person name="Chen S."/>
            <person name="Lapointe G."/>
        </authorList>
    </citation>
    <scope>NUCLEOTIDE SEQUENCE [LARGE SCALE GENOMIC DNA]</scope>
    <source>
        <strain evidence="2 3">2CS3</strain>
    </source>
</reference>
<sequence length="275" mass="30703">MVNRSYKLGICHWSLPIDGPYACRTASELGFEGIQLEIGSYERGFPVSRRTVQQAYLGLAEQYGIAFPSIAVRVTDAYSMTQPPDSVDSGIVKEAIMRSIEAAEAMNIPTVMIPSFQVSDIVSEQDLIRSAEMLISACDYAQQRGIAVATENLLAAQMMFRLAEIVNRPNLKLYFDTQNYALFRGYDAPAMLKELAPLLGDEIHVKDGKHGKISSSLLGEGDSGFYRSMEVLKEIGYTGWIILENYYDQLPLRSKHDEPESLIKEDMRLLIKALS</sequence>
<evidence type="ECO:0000259" key="1">
    <source>
        <dbReference type="Pfam" id="PF01261"/>
    </source>
</evidence>
<dbReference type="Proteomes" id="UP000450917">
    <property type="component" value="Unassembled WGS sequence"/>
</dbReference>
<evidence type="ECO:0000313" key="2">
    <source>
        <dbReference type="EMBL" id="MUG70094.1"/>
    </source>
</evidence>